<feature type="compositionally biased region" description="Basic residues" evidence="1">
    <location>
        <begin position="44"/>
        <end position="63"/>
    </location>
</feature>
<dbReference type="Gramene" id="TKW10805">
    <property type="protein sequence ID" value="TKW10805"/>
    <property type="gene ID" value="SEVIR_6G191500v2"/>
</dbReference>
<proteinExistence type="predicted"/>
<accession>A0A4U6U8B6</accession>
<evidence type="ECO:0000313" key="3">
    <source>
        <dbReference type="Proteomes" id="UP000298652"/>
    </source>
</evidence>
<reference evidence="2" key="1">
    <citation type="submission" date="2019-03" db="EMBL/GenBank/DDBJ databases">
        <title>WGS assembly of Setaria viridis.</title>
        <authorList>
            <person name="Huang P."/>
            <person name="Jenkins J."/>
            <person name="Grimwood J."/>
            <person name="Barry K."/>
            <person name="Healey A."/>
            <person name="Mamidi S."/>
            <person name="Sreedasyam A."/>
            <person name="Shu S."/>
            <person name="Feldman M."/>
            <person name="Wu J."/>
            <person name="Yu Y."/>
            <person name="Chen C."/>
            <person name="Johnson J."/>
            <person name="Rokhsar D."/>
            <person name="Baxter I."/>
            <person name="Schmutz J."/>
            <person name="Brutnell T."/>
            <person name="Kellogg E."/>
        </authorList>
    </citation>
    <scope>NUCLEOTIDE SEQUENCE [LARGE SCALE GENOMIC DNA]</scope>
</reference>
<keyword evidence="3" id="KW-1185">Reference proteome</keyword>
<sequence>MTKSGVNRPKSWRKLNQPSRRGPGWEPTGPVASQATTLPSAAPARRHHDLPRRPHRHSCRWRRPQQAVSSQPTNPPGTPPRFAVATKMKYLPLYWIPSKGC</sequence>
<dbReference type="EMBL" id="CM016557">
    <property type="protein sequence ID" value="TKW10805.1"/>
    <property type="molecule type" value="Genomic_DNA"/>
</dbReference>
<feature type="region of interest" description="Disordered" evidence="1">
    <location>
        <begin position="1"/>
        <end position="81"/>
    </location>
</feature>
<evidence type="ECO:0000256" key="1">
    <source>
        <dbReference type="SAM" id="MobiDB-lite"/>
    </source>
</evidence>
<dbReference type="AlphaFoldDB" id="A0A4U6U8B6"/>
<protein>
    <submittedName>
        <fullName evidence="2">Uncharacterized protein</fullName>
    </submittedName>
</protein>
<gene>
    <name evidence="2" type="ORF">SEVIR_6G191500v2</name>
</gene>
<organism evidence="2 3">
    <name type="scientific">Setaria viridis</name>
    <name type="common">Green bristlegrass</name>
    <name type="synonym">Setaria italica subsp. viridis</name>
    <dbReference type="NCBI Taxonomy" id="4556"/>
    <lineage>
        <taxon>Eukaryota</taxon>
        <taxon>Viridiplantae</taxon>
        <taxon>Streptophyta</taxon>
        <taxon>Embryophyta</taxon>
        <taxon>Tracheophyta</taxon>
        <taxon>Spermatophyta</taxon>
        <taxon>Magnoliopsida</taxon>
        <taxon>Liliopsida</taxon>
        <taxon>Poales</taxon>
        <taxon>Poaceae</taxon>
        <taxon>PACMAD clade</taxon>
        <taxon>Panicoideae</taxon>
        <taxon>Panicodae</taxon>
        <taxon>Paniceae</taxon>
        <taxon>Cenchrinae</taxon>
        <taxon>Setaria</taxon>
    </lineage>
</organism>
<name>A0A4U6U8B6_SETVI</name>
<evidence type="ECO:0000313" key="2">
    <source>
        <dbReference type="EMBL" id="TKW10805.1"/>
    </source>
</evidence>
<dbReference type="Proteomes" id="UP000298652">
    <property type="component" value="Chromosome 6"/>
</dbReference>